<dbReference type="Gene3D" id="3.40.190.10">
    <property type="entry name" value="Periplasmic binding protein-like II"/>
    <property type="match status" value="1"/>
</dbReference>
<protein>
    <submittedName>
        <fullName evidence="3">Tripartite-type tricarboxylate transporter receptor subunit TctC</fullName>
    </submittedName>
</protein>
<dbReference type="SUPFAM" id="SSF53850">
    <property type="entry name" value="Periplasmic binding protein-like II"/>
    <property type="match status" value="1"/>
</dbReference>
<dbReference type="AlphaFoldDB" id="A0A7Y9IUD6"/>
<evidence type="ECO:0000313" key="3">
    <source>
        <dbReference type="EMBL" id="NYE83226.1"/>
    </source>
</evidence>
<evidence type="ECO:0000256" key="2">
    <source>
        <dbReference type="SAM" id="SignalP"/>
    </source>
</evidence>
<dbReference type="Proteomes" id="UP000542125">
    <property type="component" value="Unassembled WGS sequence"/>
</dbReference>
<keyword evidence="4" id="KW-1185">Reference proteome</keyword>
<reference evidence="3 4" key="1">
    <citation type="submission" date="2020-07" db="EMBL/GenBank/DDBJ databases">
        <title>Genomic Encyclopedia of Type Strains, Phase IV (KMG-V): Genome sequencing to study the core and pangenomes of soil and plant-associated prokaryotes.</title>
        <authorList>
            <person name="Whitman W."/>
        </authorList>
    </citation>
    <scope>NUCLEOTIDE SEQUENCE [LARGE SCALE GENOMIC DNA]</scope>
    <source>
        <strain evidence="3 4">SAS40</strain>
    </source>
</reference>
<dbReference type="PANTHER" id="PTHR42928:SF5">
    <property type="entry name" value="BLR1237 PROTEIN"/>
    <property type="match status" value="1"/>
</dbReference>
<keyword evidence="2" id="KW-0732">Signal</keyword>
<comment type="caution">
    <text evidence="3">The sequence shown here is derived from an EMBL/GenBank/DDBJ whole genome shotgun (WGS) entry which is preliminary data.</text>
</comment>
<comment type="similarity">
    <text evidence="1">Belongs to the UPF0065 (bug) family.</text>
</comment>
<proteinExistence type="inferred from homology"/>
<evidence type="ECO:0000313" key="4">
    <source>
        <dbReference type="Proteomes" id="UP000542125"/>
    </source>
</evidence>
<dbReference type="PANTHER" id="PTHR42928">
    <property type="entry name" value="TRICARBOXYLATE-BINDING PROTEIN"/>
    <property type="match status" value="1"/>
</dbReference>
<feature type="signal peptide" evidence="2">
    <location>
        <begin position="1"/>
        <end position="27"/>
    </location>
</feature>
<dbReference type="Pfam" id="PF03401">
    <property type="entry name" value="TctC"/>
    <property type="match status" value="1"/>
</dbReference>
<evidence type="ECO:0000256" key="1">
    <source>
        <dbReference type="ARBA" id="ARBA00006987"/>
    </source>
</evidence>
<dbReference type="RefSeq" id="WP_179586713.1">
    <property type="nucleotide sequence ID" value="NZ_JACBYR010000001.1"/>
</dbReference>
<dbReference type="CDD" id="cd13578">
    <property type="entry name" value="PBP2_Bug27"/>
    <property type="match status" value="1"/>
</dbReference>
<sequence length="327" mass="34013">MTHTVVTAARTVLFATLSLTFAAQVSASDTYPSRPIRVVVPVAAGGWGDASTRIVAQRMAEELGQPVVVENRTGAGGLLGIRHTKAEAPDGYTLMSTGGTIAIQQALSNDPGYDTLKDFTAVGSMVRSPAIVVTSAASPYKTMPELIAAARANPQKISYGSAGVGTTTHIAAEMLLRKAGVKMMHVPYKGNGAAMPDVIAGRVSFMIDAYGSSASNIGGGRLRALGVTSDTPMNALPNVPVVASEGVPGFKYYYWLGLFAPAGVPPDVVAKLSGALKKALSDPKIEARLQSDGTENAFMAPAEFSTFLRKEVAETASLINDLGLPKE</sequence>
<gene>
    <name evidence="3" type="ORF">FHW18_002497</name>
</gene>
<accession>A0A7Y9IUD6</accession>
<dbReference type="PIRSF" id="PIRSF017082">
    <property type="entry name" value="YflP"/>
    <property type="match status" value="1"/>
</dbReference>
<organism evidence="3 4">
    <name type="scientific">Pigmentiphaga litoralis</name>
    <dbReference type="NCBI Taxonomy" id="516702"/>
    <lineage>
        <taxon>Bacteria</taxon>
        <taxon>Pseudomonadati</taxon>
        <taxon>Pseudomonadota</taxon>
        <taxon>Betaproteobacteria</taxon>
        <taxon>Burkholderiales</taxon>
        <taxon>Alcaligenaceae</taxon>
        <taxon>Pigmentiphaga</taxon>
    </lineage>
</organism>
<feature type="chain" id="PRO_5030530205" evidence="2">
    <location>
        <begin position="28"/>
        <end position="327"/>
    </location>
</feature>
<name>A0A7Y9IUD6_9BURK</name>
<dbReference type="Gene3D" id="3.40.190.150">
    <property type="entry name" value="Bordetella uptake gene, domain 1"/>
    <property type="match status" value="1"/>
</dbReference>
<dbReference type="InterPro" id="IPR042100">
    <property type="entry name" value="Bug_dom1"/>
</dbReference>
<dbReference type="EMBL" id="JACBYR010000001">
    <property type="protein sequence ID" value="NYE83226.1"/>
    <property type="molecule type" value="Genomic_DNA"/>
</dbReference>
<dbReference type="InterPro" id="IPR005064">
    <property type="entry name" value="BUG"/>
</dbReference>
<keyword evidence="3" id="KW-0675">Receptor</keyword>